<sequence>MEDSFHFKLRGEIYEVVAEEDNTFTIFKMAEEYLLITKLKGKKWVRIDYKTDEPVIEDNDEVEDIGSIIDRFMKK</sequence>
<reference evidence="1 2" key="1">
    <citation type="submission" date="2024-12" db="EMBL/GenBank/DDBJ databases">
        <authorList>
            <person name="Hu S."/>
        </authorList>
    </citation>
    <scope>NUCLEOTIDE SEQUENCE [LARGE SCALE GENOMIC DNA]</scope>
    <source>
        <strain evidence="1 2">THG-T11</strain>
    </source>
</reference>
<gene>
    <name evidence="1" type="ORF">E6A44_006565</name>
</gene>
<name>A0ABW9J3W2_9SPHI</name>
<proteinExistence type="predicted"/>
<dbReference type="EMBL" id="SSHJ02000005">
    <property type="protein sequence ID" value="MFN0255227.1"/>
    <property type="molecule type" value="Genomic_DNA"/>
</dbReference>
<keyword evidence="2" id="KW-1185">Reference proteome</keyword>
<evidence type="ECO:0000313" key="1">
    <source>
        <dbReference type="EMBL" id="MFN0255227.1"/>
    </source>
</evidence>
<dbReference type="RefSeq" id="WP_138722349.1">
    <property type="nucleotide sequence ID" value="NZ_SSHJ02000005.1"/>
</dbReference>
<dbReference type="Proteomes" id="UP001517247">
    <property type="component" value="Unassembled WGS sequence"/>
</dbReference>
<organism evidence="1 2">
    <name type="scientific">Pedobacter ureilyticus</name>
    <dbReference type="NCBI Taxonomy" id="1393051"/>
    <lineage>
        <taxon>Bacteria</taxon>
        <taxon>Pseudomonadati</taxon>
        <taxon>Bacteroidota</taxon>
        <taxon>Sphingobacteriia</taxon>
        <taxon>Sphingobacteriales</taxon>
        <taxon>Sphingobacteriaceae</taxon>
        <taxon>Pedobacter</taxon>
    </lineage>
</organism>
<accession>A0ABW9J3W2</accession>
<evidence type="ECO:0000313" key="2">
    <source>
        <dbReference type="Proteomes" id="UP001517247"/>
    </source>
</evidence>
<evidence type="ECO:0008006" key="3">
    <source>
        <dbReference type="Google" id="ProtNLM"/>
    </source>
</evidence>
<protein>
    <recommendedName>
        <fullName evidence="3">DUF1653 domain-containing protein</fullName>
    </recommendedName>
</protein>
<comment type="caution">
    <text evidence="1">The sequence shown here is derived from an EMBL/GenBank/DDBJ whole genome shotgun (WGS) entry which is preliminary data.</text>
</comment>